<comment type="caution">
    <text evidence="5">The sequence shown here is derived from an EMBL/GenBank/DDBJ whole genome shotgun (WGS) entry which is preliminary data.</text>
</comment>
<proteinExistence type="predicted"/>
<dbReference type="Proteomes" id="UP001595616">
    <property type="component" value="Unassembled WGS sequence"/>
</dbReference>
<dbReference type="PRINTS" id="PR00032">
    <property type="entry name" value="HTHARAC"/>
</dbReference>
<dbReference type="SUPFAM" id="SSF46689">
    <property type="entry name" value="Homeodomain-like"/>
    <property type="match status" value="1"/>
</dbReference>
<dbReference type="PROSITE" id="PS00041">
    <property type="entry name" value="HTH_ARAC_FAMILY_1"/>
    <property type="match status" value="1"/>
</dbReference>
<evidence type="ECO:0000313" key="6">
    <source>
        <dbReference type="Proteomes" id="UP001595616"/>
    </source>
</evidence>
<accession>A0ABV7YYW2</accession>
<evidence type="ECO:0000259" key="4">
    <source>
        <dbReference type="PROSITE" id="PS01124"/>
    </source>
</evidence>
<evidence type="ECO:0000256" key="1">
    <source>
        <dbReference type="ARBA" id="ARBA00023015"/>
    </source>
</evidence>
<keyword evidence="2" id="KW-0238">DNA-binding</keyword>
<dbReference type="InterPro" id="IPR009057">
    <property type="entry name" value="Homeodomain-like_sf"/>
</dbReference>
<reference evidence="6" key="1">
    <citation type="journal article" date="2019" name="Int. J. Syst. Evol. Microbiol.">
        <title>The Global Catalogue of Microorganisms (GCM) 10K type strain sequencing project: providing services to taxonomists for standard genome sequencing and annotation.</title>
        <authorList>
            <consortium name="The Broad Institute Genomics Platform"/>
            <consortium name="The Broad Institute Genome Sequencing Center for Infectious Disease"/>
            <person name="Wu L."/>
            <person name="Ma J."/>
        </authorList>
    </citation>
    <scope>NUCLEOTIDE SEQUENCE [LARGE SCALE GENOMIC DNA]</scope>
    <source>
        <strain evidence="6">CECT 7956</strain>
    </source>
</reference>
<dbReference type="InterPro" id="IPR018060">
    <property type="entry name" value="HTH_AraC"/>
</dbReference>
<dbReference type="RefSeq" id="WP_379838229.1">
    <property type="nucleotide sequence ID" value="NZ_JBHRYQ010000001.1"/>
</dbReference>
<evidence type="ECO:0000256" key="3">
    <source>
        <dbReference type="ARBA" id="ARBA00023163"/>
    </source>
</evidence>
<dbReference type="SMART" id="SM00342">
    <property type="entry name" value="HTH_ARAC"/>
    <property type="match status" value="1"/>
</dbReference>
<keyword evidence="6" id="KW-1185">Reference proteome</keyword>
<gene>
    <name evidence="5" type="ORF">ACFOOI_12050</name>
</gene>
<sequence>MAQLAAEVHINEDYFSRLFKKVTGFLPNAYLSKVRLEKAQQLLLFSDESVTEIAYKSGFNNRTYFAKVFKEATNKSPKEYRMREEIG</sequence>
<keyword evidence="1" id="KW-0805">Transcription regulation</keyword>
<dbReference type="InterPro" id="IPR018062">
    <property type="entry name" value="HTH_AraC-typ_CS"/>
</dbReference>
<protein>
    <submittedName>
        <fullName evidence="5">Helix-turn-helix domain-containing protein</fullName>
    </submittedName>
</protein>
<dbReference type="PANTHER" id="PTHR43280">
    <property type="entry name" value="ARAC-FAMILY TRANSCRIPTIONAL REGULATOR"/>
    <property type="match status" value="1"/>
</dbReference>
<dbReference type="PANTHER" id="PTHR43280:SF2">
    <property type="entry name" value="HTH-TYPE TRANSCRIPTIONAL REGULATOR EXSA"/>
    <property type="match status" value="1"/>
</dbReference>
<feature type="domain" description="HTH araC/xylS-type" evidence="4">
    <location>
        <begin position="1"/>
        <end position="83"/>
    </location>
</feature>
<dbReference type="PROSITE" id="PS01124">
    <property type="entry name" value="HTH_ARAC_FAMILY_2"/>
    <property type="match status" value="1"/>
</dbReference>
<organism evidence="5 6">
    <name type="scientific">Lacihabitans lacunae</name>
    <dbReference type="NCBI Taxonomy" id="1028214"/>
    <lineage>
        <taxon>Bacteria</taxon>
        <taxon>Pseudomonadati</taxon>
        <taxon>Bacteroidota</taxon>
        <taxon>Cytophagia</taxon>
        <taxon>Cytophagales</taxon>
        <taxon>Leadbetterellaceae</taxon>
        <taxon>Lacihabitans</taxon>
    </lineage>
</organism>
<dbReference type="InterPro" id="IPR020449">
    <property type="entry name" value="Tscrpt_reg_AraC-type_HTH"/>
</dbReference>
<name>A0ABV7YYW2_9BACT</name>
<evidence type="ECO:0000256" key="2">
    <source>
        <dbReference type="ARBA" id="ARBA00023125"/>
    </source>
</evidence>
<dbReference type="Pfam" id="PF12833">
    <property type="entry name" value="HTH_18"/>
    <property type="match status" value="1"/>
</dbReference>
<dbReference type="Gene3D" id="1.10.10.60">
    <property type="entry name" value="Homeodomain-like"/>
    <property type="match status" value="2"/>
</dbReference>
<keyword evidence="3" id="KW-0804">Transcription</keyword>
<dbReference type="EMBL" id="JBHRYQ010000001">
    <property type="protein sequence ID" value="MFC3811388.1"/>
    <property type="molecule type" value="Genomic_DNA"/>
</dbReference>
<evidence type="ECO:0000313" key="5">
    <source>
        <dbReference type="EMBL" id="MFC3811388.1"/>
    </source>
</evidence>